<proteinExistence type="predicted"/>
<keyword evidence="4" id="KW-1185">Reference proteome</keyword>
<gene>
    <name evidence="3" type="ORF">WJX74_009901</name>
</gene>
<evidence type="ECO:0000256" key="2">
    <source>
        <dbReference type="SAM" id="Phobius"/>
    </source>
</evidence>
<evidence type="ECO:0008006" key="5">
    <source>
        <dbReference type="Google" id="ProtNLM"/>
    </source>
</evidence>
<protein>
    <recommendedName>
        <fullName evidence="5">Cation/H+ exchanger domain-containing protein</fullName>
    </recommendedName>
</protein>
<evidence type="ECO:0000313" key="4">
    <source>
        <dbReference type="Proteomes" id="UP001438707"/>
    </source>
</evidence>
<reference evidence="3 4" key="1">
    <citation type="journal article" date="2024" name="Nat. Commun.">
        <title>Phylogenomics reveals the evolutionary origins of lichenization in chlorophyte algae.</title>
        <authorList>
            <person name="Puginier C."/>
            <person name="Libourel C."/>
            <person name="Otte J."/>
            <person name="Skaloud P."/>
            <person name="Haon M."/>
            <person name="Grisel S."/>
            <person name="Petersen M."/>
            <person name="Berrin J.G."/>
            <person name="Delaux P.M."/>
            <person name="Dal Grande F."/>
            <person name="Keller J."/>
        </authorList>
    </citation>
    <scope>NUCLEOTIDE SEQUENCE [LARGE SCALE GENOMIC DNA]</scope>
    <source>
        <strain evidence="3 4">SAG 2145</strain>
    </source>
</reference>
<feature type="transmembrane region" description="Helical" evidence="2">
    <location>
        <begin position="273"/>
        <end position="293"/>
    </location>
</feature>
<feature type="transmembrane region" description="Helical" evidence="2">
    <location>
        <begin position="60"/>
        <end position="86"/>
    </location>
</feature>
<comment type="caution">
    <text evidence="3">The sequence shown here is derived from an EMBL/GenBank/DDBJ whole genome shotgun (WGS) entry which is preliminary data.</text>
</comment>
<dbReference type="PANTHER" id="PTHR43021">
    <property type="entry name" value="NA(+)/H(+) ANTIPORTER-RELATED"/>
    <property type="match status" value="1"/>
</dbReference>
<dbReference type="Proteomes" id="UP001438707">
    <property type="component" value="Unassembled WGS sequence"/>
</dbReference>
<organism evidence="3 4">
    <name type="scientific">Apatococcus lobatus</name>
    <dbReference type="NCBI Taxonomy" id="904363"/>
    <lineage>
        <taxon>Eukaryota</taxon>
        <taxon>Viridiplantae</taxon>
        <taxon>Chlorophyta</taxon>
        <taxon>core chlorophytes</taxon>
        <taxon>Trebouxiophyceae</taxon>
        <taxon>Chlorellales</taxon>
        <taxon>Chlorellaceae</taxon>
        <taxon>Apatococcus</taxon>
    </lineage>
</organism>
<feature type="compositionally biased region" description="Polar residues" evidence="1">
    <location>
        <begin position="456"/>
        <end position="472"/>
    </location>
</feature>
<feature type="transmembrane region" description="Helical" evidence="2">
    <location>
        <begin position="177"/>
        <end position="198"/>
    </location>
</feature>
<feature type="transmembrane region" description="Helical" evidence="2">
    <location>
        <begin position="131"/>
        <end position="157"/>
    </location>
</feature>
<sequence length="472" mass="49780">MPLLASLPSFPARITSLYPRCFERAVNSLQLVDKCCLSVIALAAGAELHEGDLARIRGQVILITFAICTFTWAAIFFAMMLLLPWIGLPAFKYQQLQGIASLAGTLMMARSPASAIAVLKETEGRGAYCSLVMAVIVVKDVVTFLCFAINIELLQALMSDSGVSMGIRVLRGPVRSLLVAMLLGFGGGATLSTVLGSRPGLIARAPLFSSLTRRLSPSNVSRCKAIVVVGLAASVFALADRLDAEPLLACVLMGLVAANQGSEAQARSVQEELVMSFGLAMPVINMSFFALAGASIRLDALLSGLRVAICIWVARLLAIYFGSWIGGWAGRTPHDLRRRIWAGMITQAGVALGLVKTISARFPDWGPTFSAVMVSVIILNLLTGPPLFRSAVIASGEARASTNLQGIPVRSDASLSSSDAELDSLRAGKRSKSGVLLSELLGNEGRSSVDGAASLLPTQMSTRPSSGRSGLK</sequence>
<dbReference type="AlphaFoldDB" id="A0AAW1S242"/>
<keyword evidence="2" id="KW-0812">Transmembrane</keyword>
<dbReference type="PANTHER" id="PTHR43021:SF2">
    <property type="entry name" value="CATION_H+ EXCHANGER DOMAIN-CONTAINING PROTEIN"/>
    <property type="match status" value="1"/>
</dbReference>
<keyword evidence="2" id="KW-1133">Transmembrane helix</keyword>
<feature type="transmembrane region" description="Helical" evidence="2">
    <location>
        <begin position="98"/>
        <end position="119"/>
    </location>
</feature>
<feature type="transmembrane region" description="Helical" evidence="2">
    <location>
        <begin position="340"/>
        <end position="359"/>
    </location>
</feature>
<accession>A0AAW1S242</accession>
<keyword evidence="2" id="KW-0472">Membrane</keyword>
<evidence type="ECO:0000256" key="1">
    <source>
        <dbReference type="SAM" id="MobiDB-lite"/>
    </source>
</evidence>
<feature type="region of interest" description="Disordered" evidence="1">
    <location>
        <begin position="445"/>
        <end position="472"/>
    </location>
</feature>
<dbReference type="EMBL" id="JALJOS010000004">
    <property type="protein sequence ID" value="KAK9840435.1"/>
    <property type="molecule type" value="Genomic_DNA"/>
</dbReference>
<feature type="transmembrane region" description="Helical" evidence="2">
    <location>
        <begin position="365"/>
        <end position="382"/>
    </location>
</feature>
<name>A0AAW1S242_9CHLO</name>
<evidence type="ECO:0000313" key="3">
    <source>
        <dbReference type="EMBL" id="KAK9840435.1"/>
    </source>
</evidence>
<feature type="transmembrane region" description="Helical" evidence="2">
    <location>
        <begin position="305"/>
        <end position="328"/>
    </location>
</feature>